<dbReference type="OrthoDB" id="9775106at2"/>
<dbReference type="AlphaFoldDB" id="A0A0J9BJQ2"/>
<accession>A0A0J9BJQ2</accession>
<dbReference type="InterPro" id="IPR028082">
    <property type="entry name" value="Peripla_BP_I"/>
</dbReference>
<dbReference type="SMART" id="SM00354">
    <property type="entry name" value="HTH_LACI"/>
    <property type="match status" value="1"/>
</dbReference>
<dbReference type="PROSITE" id="PS50932">
    <property type="entry name" value="HTH_LACI_2"/>
    <property type="match status" value="1"/>
</dbReference>
<dbReference type="PATRIC" id="fig|742734.4.peg.214"/>
<dbReference type="EMBL" id="ADLK01000045">
    <property type="protein sequence ID" value="KMW13277.1"/>
    <property type="molecule type" value="Genomic_DNA"/>
</dbReference>
<keyword evidence="3" id="KW-0804">Transcription</keyword>
<evidence type="ECO:0000256" key="3">
    <source>
        <dbReference type="ARBA" id="ARBA00023163"/>
    </source>
</evidence>
<dbReference type="GO" id="GO:0003700">
    <property type="term" value="F:DNA-binding transcription factor activity"/>
    <property type="evidence" value="ECO:0007669"/>
    <property type="project" value="TreeGrafter"/>
</dbReference>
<dbReference type="PANTHER" id="PTHR30146:SF109">
    <property type="entry name" value="HTH-TYPE TRANSCRIPTIONAL REGULATOR GALS"/>
    <property type="match status" value="1"/>
</dbReference>
<proteinExistence type="predicted"/>
<dbReference type="Pfam" id="PF00356">
    <property type="entry name" value="LacI"/>
    <property type="match status" value="1"/>
</dbReference>
<dbReference type="Pfam" id="PF13377">
    <property type="entry name" value="Peripla_BP_3"/>
    <property type="match status" value="1"/>
</dbReference>
<dbReference type="PANTHER" id="PTHR30146">
    <property type="entry name" value="LACI-RELATED TRANSCRIPTIONAL REPRESSOR"/>
    <property type="match status" value="1"/>
</dbReference>
<protein>
    <recommendedName>
        <fullName evidence="4">HTH lacI-type domain-containing protein</fullName>
    </recommendedName>
</protein>
<feature type="domain" description="HTH lacI-type" evidence="4">
    <location>
        <begin position="5"/>
        <end position="59"/>
    </location>
</feature>
<organism evidence="5 6">
    <name type="scientific">[Clostridium] citroniae WAL-19142</name>
    <dbReference type="NCBI Taxonomy" id="742734"/>
    <lineage>
        <taxon>Bacteria</taxon>
        <taxon>Bacillati</taxon>
        <taxon>Bacillota</taxon>
        <taxon>Clostridia</taxon>
        <taxon>Lachnospirales</taxon>
        <taxon>Lachnospiraceae</taxon>
        <taxon>Enterocloster</taxon>
    </lineage>
</organism>
<dbReference type="SUPFAM" id="SSF53822">
    <property type="entry name" value="Periplasmic binding protein-like I"/>
    <property type="match status" value="1"/>
</dbReference>
<dbReference type="SUPFAM" id="SSF47413">
    <property type="entry name" value="lambda repressor-like DNA-binding domains"/>
    <property type="match status" value="1"/>
</dbReference>
<dbReference type="Gene3D" id="1.10.260.40">
    <property type="entry name" value="lambda repressor-like DNA-binding domains"/>
    <property type="match status" value="1"/>
</dbReference>
<dbReference type="GO" id="GO:0000976">
    <property type="term" value="F:transcription cis-regulatory region binding"/>
    <property type="evidence" value="ECO:0007669"/>
    <property type="project" value="TreeGrafter"/>
</dbReference>
<evidence type="ECO:0000256" key="1">
    <source>
        <dbReference type="ARBA" id="ARBA00023015"/>
    </source>
</evidence>
<evidence type="ECO:0000256" key="2">
    <source>
        <dbReference type="ARBA" id="ARBA00023125"/>
    </source>
</evidence>
<dbReference type="RefSeq" id="WP_007869679.1">
    <property type="nucleotide sequence ID" value="NZ_KQ235875.1"/>
</dbReference>
<dbReference type="InterPro" id="IPR010982">
    <property type="entry name" value="Lambda_DNA-bd_dom_sf"/>
</dbReference>
<dbReference type="CDD" id="cd06267">
    <property type="entry name" value="PBP1_LacI_sugar_binding-like"/>
    <property type="match status" value="1"/>
</dbReference>
<dbReference type="GeneID" id="93163678"/>
<evidence type="ECO:0000259" key="4">
    <source>
        <dbReference type="PROSITE" id="PS50932"/>
    </source>
</evidence>
<gene>
    <name evidence="5" type="ORF">HMPREF9470_00198</name>
</gene>
<keyword evidence="2" id="KW-0238">DNA-binding</keyword>
<evidence type="ECO:0000313" key="6">
    <source>
        <dbReference type="Proteomes" id="UP000037392"/>
    </source>
</evidence>
<reference evidence="5 6" key="1">
    <citation type="submission" date="2011-04" db="EMBL/GenBank/DDBJ databases">
        <title>The Genome Sequence of Clostridium citroniae WAL-19142.</title>
        <authorList>
            <consortium name="The Broad Institute Genome Sequencing Platform"/>
            <person name="Earl A."/>
            <person name="Ward D."/>
            <person name="Feldgarden M."/>
            <person name="Gevers D."/>
            <person name="Warren Y.A."/>
            <person name="Tyrrell K.L."/>
            <person name="Citron D.M."/>
            <person name="Goldstein E.J."/>
            <person name="Daigneault M."/>
            <person name="Allen-Vercoe E."/>
            <person name="Young S.K."/>
            <person name="Zeng Q."/>
            <person name="Gargeya S."/>
            <person name="Fitzgerald M."/>
            <person name="Haas B."/>
            <person name="Abouelleil A."/>
            <person name="Alvarado L."/>
            <person name="Arachchi H.M."/>
            <person name="Berlin A."/>
            <person name="Brown A."/>
            <person name="Chapman S.B."/>
            <person name="Chen Z."/>
            <person name="Dunbar C."/>
            <person name="Freedman E."/>
            <person name="Gearin G."/>
            <person name="Gellesch M."/>
            <person name="Goldberg J."/>
            <person name="Griggs A."/>
            <person name="Gujja S."/>
            <person name="Heilman E.R."/>
            <person name="Heiman D."/>
            <person name="Howarth C."/>
            <person name="Larson L."/>
            <person name="Lui A."/>
            <person name="MacDonald P.J."/>
            <person name="Mehta T."/>
            <person name="Montmayeur A."/>
            <person name="Murphy C."/>
            <person name="Neiman D."/>
            <person name="Pearson M."/>
            <person name="Priest M."/>
            <person name="Roberts A."/>
            <person name="Saif S."/>
            <person name="Shea T."/>
            <person name="Shenoy N."/>
            <person name="Sisk P."/>
            <person name="Stolte C."/>
            <person name="Sykes S."/>
            <person name="White J."/>
            <person name="Yandava C."/>
            <person name="Wortman J."/>
            <person name="Nusbaum C."/>
            <person name="Birren B."/>
        </authorList>
    </citation>
    <scope>NUCLEOTIDE SEQUENCE [LARGE SCALE GENOMIC DNA]</scope>
    <source>
        <strain evidence="5 6">WAL-19142</strain>
    </source>
</reference>
<dbReference type="CDD" id="cd01392">
    <property type="entry name" value="HTH_LacI"/>
    <property type="match status" value="1"/>
</dbReference>
<dbReference type="InterPro" id="IPR046335">
    <property type="entry name" value="LacI/GalR-like_sensor"/>
</dbReference>
<name>A0A0J9BJQ2_9FIRM</name>
<comment type="caution">
    <text evidence="5">The sequence shown here is derived from an EMBL/GenBank/DDBJ whole genome shotgun (WGS) entry which is preliminary data.</text>
</comment>
<sequence length="332" mass="37546">MSKTVTREDVAKLANVSPTIVSYVLNNSNYVSQEKREKVLEAVRQLNYIPNQLARGLRTSRSAQFIFVCDNIQAELFEAVETRLFERGYYISLNYSRNTKEFLDMLISRQPEGIFMATNMFDAQQLNSIAMNGIPIILYRTKHYEELDPRIVTVVPDYYDAVRKSVDYLILKGHTCIGMVPPVKYLTKGVEGDDFRVRAYVEALRRSSIPVRPELICTRTQTVDDICEEVFRMLVSSEKDGKPTALVVGNDYLAAQIMQYLKKLNISVPGDLSVIGCDNTQIAPLTTPALTTVDVSKEKLAKTYVDKMLALVEGQQAEDEYIGVKLIIRESA</sequence>
<keyword evidence="1" id="KW-0805">Transcription regulation</keyword>
<dbReference type="Proteomes" id="UP000037392">
    <property type="component" value="Unassembled WGS sequence"/>
</dbReference>
<dbReference type="Gene3D" id="3.40.50.2300">
    <property type="match status" value="2"/>
</dbReference>
<evidence type="ECO:0000313" key="5">
    <source>
        <dbReference type="EMBL" id="KMW13277.1"/>
    </source>
</evidence>
<dbReference type="InterPro" id="IPR000843">
    <property type="entry name" value="HTH_LacI"/>
</dbReference>